<name>L8J0J0_9CETA</name>
<evidence type="ECO:0000259" key="2">
    <source>
        <dbReference type="Pfam" id="PF12001"/>
    </source>
</evidence>
<evidence type="ECO:0000313" key="3">
    <source>
        <dbReference type="EMBL" id="ELR60962.1"/>
    </source>
</evidence>
<dbReference type="Pfam" id="PF12001">
    <property type="entry name" value="DUF3496"/>
    <property type="match status" value="1"/>
</dbReference>
<feature type="coiled-coil region" evidence="1">
    <location>
        <begin position="6"/>
        <end position="69"/>
    </location>
</feature>
<accession>L8J0J0</accession>
<gene>
    <name evidence="3" type="ORF">M91_10243</name>
</gene>
<dbReference type="EMBL" id="JH880510">
    <property type="protein sequence ID" value="ELR60962.1"/>
    <property type="molecule type" value="Genomic_DNA"/>
</dbReference>
<evidence type="ECO:0000256" key="1">
    <source>
        <dbReference type="SAM" id="Coils"/>
    </source>
</evidence>
<dbReference type="InterPro" id="IPR021885">
    <property type="entry name" value="DUF3496"/>
</dbReference>
<feature type="domain" description="DUF3496" evidence="2">
    <location>
        <begin position="1"/>
        <end position="105"/>
    </location>
</feature>
<feature type="non-terminal residue" evidence="3">
    <location>
        <position position="185"/>
    </location>
</feature>
<keyword evidence="1" id="KW-0175">Coiled coil</keyword>
<reference evidence="3 4" key="1">
    <citation type="journal article" date="2012" name="Nat. Genet.">
        <title>The yak genome and adaptation to life at high altitude.</title>
        <authorList>
            <person name="Qiu Q."/>
            <person name="Zhang G."/>
            <person name="Ma T."/>
            <person name="Qian W."/>
            <person name="Wang J."/>
            <person name="Ye Z."/>
            <person name="Cao C."/>
            <person name="Hu Q."/>
            <person name="Kim J."/>
            <person name="Larkin D.M."/>
            <person name="Auvil L."/>
            <person name="Capitanu B."/>
            <person name="Ma J."/>
            <person name="Lewin H.A."/>
            <person name="Qian X."/>
            <person name="Lang Y."/>
            <person name="Zhou R."/>
            <person name="Wang L."/>
            <person name="Wang K."/>
            <person name="Xia J."/>
            <person name="Liao S."/>
            <person name="Pan S."/>
            <person name="Lu X."/>
            <person name="Hou H."/>
            <person name="Wang Y."/>
            <person name="Zang X."/>
            <person name="Yin Y."/>
            <person name="Ma H."/>
            <person name="Zhang J."/>
            <person name="Wang Z."/>
            <person name="Zhang Y."/>
            <person name="Zhang D."/>
            <person name="Yonezawa T."/>
            <person name="Hasegawa M."/>
            <person name="Zhong Y."/>
            <person name="Liu W."/>
            <person name="Zhang Y."/>
            <person name="Huang Z."/>
            <person name="Zhang S."/>
            <person name="Long R."/>
            <person name="Yang H."/>
            <person name="Wang J."/>
            <person name="Lenstra J.A."/>
            <person name="Cooper D.N."/>
            <person name="Wu Y."/>
            <person name="Wang J."/>
            <person name="Shi P."/>
            <person name="Wang J."/>
            <person name="Liu J."/>
        </authorList>
    </citation>
    <scope>NUCLEOTIDE SEQUENCE [LARGE SCALE GENOMIC DNA]</scope>
    <source>
        <strain evidence="4">yakQH1</strain>
    </source>
</reference>
<protein>
    <recommendedName>
        <fullName evidence="2">DUF3496 domain-containing protein</fullName>
    </recommendedName>
</protein>
<organism evidence="3 4">
    <name type="scientific">Bos mutus</name>
    <name type="common">wild yak</name>
    <dbReference type="NCBI Taxonomy" id="72004"/>
    <lineage>
        <taxon>Eukaryota</taxon>
        <taxon>Metazoa</taxon>
        <taxon>Chordata</taxon>
        <taxon>Craniata</taxon>
        <taxon>Vertebrata</taxon>
        <taxon>Euteleostomi</taxon>
        <taxon>Mammalia</taxon>
        <taxon>Eutheria</taxon>
        <taxon>Laurasiatheria</taxon>
        <taxon>Artiodactyla</taxon>
        <taxon>Ruminantia</taxon>
        <taxon>Pecora</taxon>
        <taxon>Bovidae</taxon>
        <taxon>Bovinae</taxon>
        <taxon>Bos</taxon>
    </lineage>
</organism>
<evidence type="ECO:0000313" key="4">
    <source>
        <dbReference type="Proteomes" id="UP000011080"/>
    </source>
</evidence>
<dbReference type="AlphaFoldDB" id="L8J0J0"/>
<proteinExistence type="predicted"/>
<sequence length="185" mass="21313">QMELRIKDLESELSKMKTLQEDSNKDELEKYKHLYLVKLEVRKSLKDKLDKTDERLTEISTELEVEKQNRSIHSTLSTRPVLESSPVGNFNPASGFNTNVISRANRGFSTSIPCRSNDSIETYLTKMQQELDRSITREIRKVDAEFASDAFIVSHVSADGSNVYDDQILKTKAQYTQILKEKYMI</sequence>
<dbReference type="Proteomes" id="UP000011080">
    <property type="component" value="Unassembled WGS sequence"/>
</dbReference>